<dbReference type="Proteomes" id="UP000253769">
    <property type="component" value="Unassembled WGS sequence"/>
</dbReference>
<feature type="binding site" evidence="2">
    <location>
        <position position="314"/>
    </location>
    <ligand>
        <name>substrate</name>
    </ligand>
</feature>
<dbReference type="PIRSF" id="PIRSF005303">
    <property type="entry name" value="Thiam_monoph_kin"/>
    <property type="match status" value="1"/>
</dbReference>
<comment type="catalytic activity">
    <reaction evidence="2">
        <text>thiamine phosphate + ATP = thiamine diphosphate + ADP</text>
        <dbReference type="Rhea" id="RHEA:15913"/>
        <dbReference type="ChEBI" id="CHEBI:30616"/>
        <dbReference type="ChEBI" id="CHEBI:37575"/>
        <dbReference type="ChEBI" id="CHEBI:58937"/>
        <dbReference type="ChEBI" id="CHEBI:456216"/>
        <dbReference type="EC" id="2.7.4.16"/>
    </reaction>
</comment>
<feature type="binding site" evidence="2">
    <location>
        <position position="209"/>
    </location>
    <ligand>
        <name>ATP</name>
        <dbReference type="ChEBI" id="CHEBI:30616"/>
    </ligand>
</feature>
<keyword evidence="6" id="KW-1185">Reference proteome</keyword>
<evidence type="ECO:0000313" key="5">
    <source>
        <dbReference type="EMBL" id="RDE18300.1"/>
    </source>
</evidence>
<evidence type="ECO:0000259" key="4">
    <source>
        <dbReference type="Pfam" id="PF02769"/>
    </source>
</evidence>
<keyword evidence="2 5" id="KW-0808">Transferase</keyword>
<feature type="binding site" evidence="2">
    <location>
        <position position="47"/>
    </location>
    <ligand>
        <name>Mg(2+)</name>
        <dbReference type="ChEBI" id="CHEBI:18420"/>
        <label>1</label>
    </ligand>
</feature>
<feature type="binding site" evidence="2">
    <location>
        <position position="75"/>
    </location>
    <ligand>
        <name>Mg(2+)</name>
        <dbReference type="ChEBI" id="CHEBI:18420"/>
        <label>2</label>
    </ligand>
</feature>
<dbReference type="PANTHER" id="PTHR30270:SF0">
    <property type="entry name" value="THIAMINE-MONOPHOSPHATE KINASE"/>
    <property type="match status" value="1"/>
</dbReference>
<dbReference type="OrthoDB" id="9802811at2"/>
<keyword evidence="2" id="KW-0479">Metal-binding</keyword>
<reference evidence="5 6" key="1">
    <citation type="submission" date="2018-07" db="EMBL/GenBank/DDBJ databases">
        <title>Motiliproteus coralliicola sp. nov., a bacterium isolated from Coral.</title>
        <authorList>
            <person name="Wang G."/>
        </authorList>
    </citation>
    <scope>NUCLEOTIDE SEQUENCE [LARGE SCALE GENOMIC DNA]</scope>
    <source>
        <strain evidence="5 6">C34</strain>
    </source>
</reference>
<dbReference type="AlphaFoldDB" id="A0A369W8H9"/>
<dbReference type="InterPro" id="IPR016188">
    <property type="entry name" value="PurM-like_N"/>
</dbReference>
<feature type="binding site" evidence="2">
    <location>
        <position position="30"/>
    </location>
    <ligand>
        <name>Mg(2+)</name>
        <dbReference type="ChEBI" id="CHEBI:18420"/>
        <label>3</label>
    </ligand>
</feature>
<dbReference type="InterPro" id="IPR036921">
    <property type="entry name" value="PurM-like_N_sf"/>
</dbReference>
<feature type="binding site" evidence="2">
    <location>
        <position position="258"/>
    </location>
    <ligand>
        <name>substrate</name>
    </ligand>
</feature>
<evidence type="ECO:0000256" key="2">
    <source>
        <dbReference type="HAMAP-Rule" id="MF_02128"/>
    </source>
</evidence>
<dbReference type="GO" id="GO:0005524">
    <property type="term" value="F:ATP binding"/>
    <property type="evidence" value="ECO:0007669"/>
    <property type="project" value="UniProtKB-UniRule"/>
</dbReference>
<comment type="caution">
    <text evidence="5">The sequence shown here is derived from an EMBL/GenBank/DDBJ whole genome shotgun (WGS) entry which is preliminary data.</text>
</comment>
<dbReference type="GO" id="GO:0009030">
    <property type="term" value="F:thiamine-phosphate kinase activity"/>
    <property type="evidence" value="ECO:0007669"/>
    <property type="project" value="UniProtKB-UniRule"/>
</dbReference>
<feature type="binding site" evidence="2">
    <location>
        <position position="146"/>
    </location>
    <ligand>
        <name>ATP</name>
        <dbReference type="ChEBI" id="CHEBI:30616"/>
    </ligand>
</feature>
<comment type="caution">
    <text evidence="2">Lacks conserved residue(s) required for the propagation of feature annotation.</text>
</comment>
<comment type="function">
    <text evidence="2">Catalyzes the ATP-dependent phosphorylation of thiamine-monophosphate (TMP) to form thiamine-pyrophosphate (TPP), the active form of vitamin B1.</text>
</comment>
<dbReference type="InterPro" id="IPR036676">
    <property type="entry name" value="PurM-like_C_sf"/>
</dbReference>
<comment type="miscellaneous">
    <text evidence="2">Reaction mechanism of ThiL seems to utilize a direct, inline transfer of the gamma-phosphate of ATP to TMP rather than a phosphorylated enzyme intermediate.</text>
</comment>
<dbReference type="SUPFAM" id="SSF56042">
    <property type="entry name" value="PurM C-terminal domain-like"/>
    <property type="match status" value="1"/>
</dbReference>
<dbReference type="SUPFAM" id="SSF55326">
    <property type="entry name" value="PurM N-terminal domain-like"/>
    <property type="match status" value="1"/>
</dbReference>
<dbReference type="RefSeq" id="WP_114696876.1">
    <property type="nucleotide sequence ID" value="NZ_QQOH01000005.1"/>
</dbReference>
<comment type="pathway">
    <text evidence="2">Cofactor biosynthesis; thiamine diphosphate biosynthesis; thiamine diphosphate from thiamine phosphate: step 1/1.</text>
</comment>
<accession>A0A369W8H9</accession>
<evidence type="ECO:0000313" key="6">
    <source>
        <dbReference type="Proteomes" id="UP000253769"/>
    </source>
</evidence>
<sequence length="317" mass="34034">MAVAEFDLIKRFFASLPQHGRGVGLGIGDDCALLEVPEGQQLAVSIDTLVEGTHFLPGIPAEQLAYRALGACVSDLAAMGAEPAWLTLALTLPESDSDWLEGFSRGLGEGMAQYGLSLVGGDTTRGHRALSLQVHGWVPKGQALTRRGAQPGDSIWVSGTLGDAMAGLDQLQTQADPDPYLLGRFYRPSARIELGLALREIASAALDISDGLLADLNHLLQHQDLGAELQLAQIPLSEVLLDRYSEQQALNWALGGGEDFELCFCVPANRRQQWLEKLPGLSVSCREIGAICREPGLIGVDQQGNRRPMAASGYQHF</sequence>
<dbReference type="UniPathway" id="UPA00060">
    <property type="reaction ID" value="UER00142"/>
</dbReference>
<dbReference type="PANTHER" id="PTHR30270">
    <property type="entry name" value="THIAMINE-MONOPHOSPHATE KINASE"/>
    <property type="match status" value="1"/>
</dbReference>
<dbReference type="InterPro" id="IPR010918">
    <property type="entry name" value="PurM-like_C_dom"/>
</dbReference>
<dbReference type="Gene3D" id="3.30.1330.10">
    <property type="entry name" value="PurM-like, N-terminal domain"/>
    <property type="match status" value="1"/>
</dbReference>
<feature type="domain" description="PurM-like C-terminal" evidence="4">
    <location>
        <begin position="150"/>
        <end position="297"/>
    </location>
</feature>
<dbReference type="NCBIfam" id="TIGR01379">
    <property type="entry name" value="thiL"/>
    <property type="match status" value="1"/>
</dbReference>
<dbReference type="GO" id="GO:0009228">
    <property type="term" value="P:thiamine biosynthetic process"/>
    <property type="evidence" value="ECO:0007669"/>
    <property type="project" value="UniProtKB-KW"/>
</dbReference>
<feature type="binding site" evidence="2">
    <location>
        <position position="75"/>
    </location>
    <ligand>
        <name>Mg(2+)</name>
        <dbReference type="ChEBI" id="CHEBI:18420"/>
        <label>3</label>
    </ligand>
</feature>
<comment type="similarity">
    <text evidence="2">Belongs to the thiamine-monophosphate kinase family.</text>
</comment>
<dbReference type="EC" id="2.7.4.16" evidence="2"/>
<feature type="domain" description="PurM-like N-terminal" evidence="3">
    <location>
        <begin position="28"/>
        <end position="135"/>
    </location>
</feature>
<dbReference type="InterPro" id="IPR006283">
    <property type="entry name" value="ThiL-like"/>
</dbReference>
<feature type="binding site" evidence="2">
    <location>
        <position position="75"/>
    </location>
    <ligand>
        <name>Mg(2+)</name>
        <dbReference type="ChEBI" id="CHEBI:18420"/>
        <label>4</label>
    </ligand>
</feature>
<dbReference type="GO" id="GO:0009229">
    <property type="term" value="P:thiamine diphosphate biosynthetic process"/>
    <property type="evidence" value="ECO:0007669"/>
    <property type="project" value="UniProtKB-UniRule"/>
</dbReference>
<name>A0A369W8H9_9GAMM</name>
<gene>
    <name evidence="2 5" type="primary">thiL</name>
    <name evidence="5" type="ORF">DV711_16695</name>
</gene>
<dbReference type="Gene3D" id="3.90.650.10">
    <property type="entry name" value="PurM-like C-terminal domain"/>
    <property type="match status" value="1"/>
</dbReference>
<dbReference type="HAMAP" id="MF_02128">
    <property type="entry name" value="TMP_kinase"/>
    <property type="match status" value="1"/>
</dbReference>
<dbReference type="CDD" id="cd02194">
    <property type="entry name" value="ThiL"/>
    <property type="match status" value="1"/>
</dbReference>
<dbReference type="Pfam" id="PF02769">
    <property type="entry name" value="AIRS_C"/>
    <property type="match status" value="1"/>
</dbReference>
<feature type="binding site" evidence="2">
    <location>
        <position position="47"/>
    </location>
    <ligand>
        <name>Mg(2+)</name>
        <dbReference type="ChEBI" id="CHEBI:18420"/>
        <label>2</label>
    </ligand>
</feature>
<proteinExistence type="inferred from homology"/>
<protein>
    <recommendedName>
        <fullName evidence="2">Thiamine-monophosphate kinase</fullName>
        <shortName evidence="2">TMP kinase</shortName>
        <shortName evidence="2">Thiamine-phosphate kinase</shortName>
        <ecNumber evidence="2">2.7.4.16</ecNumber>
    </recommendedName>
</protein>
<evidence type="ECO:0000256" key="1">
    <source>
        <dbReference type="ARBA" id="ARBA00022977"/>
    </source>
</evidence>
<feature type="binding site" evidence="2">
    <location>
        <position position="122"/>
    </location>
    <ligand>
        <name>Mg(2+)</name>
        <dbReference type="ChEBI" id="CHEBI:18420"/>
        <label>1</label>
    </ligand>
</feature>
<organism evidence="5 6">
    <name type="scientific">Motiliproteus coralliicola</name>
    <dbReference type="NCBI Taxonomy" id="2283196"/>
    <lineage>
        <taxon>Bacteria</taxon>
        <taxon>Pseudomonadati</taxon>
        <taxon>Pseudomonadota</taxon>
        <taxon>Gammaproteobacteria</taxon>
        <taxon>Oceanospirillales</taxon>
        <taxon>Oceanospirillaceae</taxon>
        <taxon>Motiliproteus</taxon>
    </lineage>
</organism>
<dbReference type="EMBL" id="QQOH01000005">
    <property type="protein sequence ID" value="RDE18300.1"/>
    <property type="molecule type" value="Genomic_DNA"/>
</dbReference>
<feature type="binding site" evidence="2">
    <location>
        <position position="210"/>
    </location>
    <ligand>
        <name>Mg(2+)</name>
        <dbReference type="ChEBI" id="CHEBI:18420"/>
        <label>5</label>
    </ligand>
</feature>
<evidence type="ECO:0000259" key="3">
    <source>
        <dbReference type="Pfam" id="PF00586"/>
    </source>
</evidence>
<keyword evidence="1 2" id="KW-0784">Thiamine biosynthesis</keyword>
<feature type="binding site" evidence="2">
    <location>
        <position position="207"/>
    </location>
    <ligand>
        <name>Mg(2+)</name>
        <dbReference type="ChEBI" id="CHEBI:18420"/>
        <label>3</label>
    </ligand>
</feature>
<dbReference type="Pfam" id="PF00586">
    <property type="entry name" value="AIRS"/>
    <property type="match status" value="1"/>
</dbReference>
<feature type="binding site" evidence="2">
    <location>
        <position position="54"/>
    </location>
    <ligand>
        <name>substrate</name>
    </ligand>
</feature>
<feature type="binding site" evidence="2">
    <location>
        <position position="30"/>
    </location>
    <ligand>
        <name>Mg(2+)</name>
        <dbReference type="ChEBI" id="CHEBI:18420"/>
        <label>4</label>
    </ligand>
</feature>
<feature type="binding site" evidence="2">
    <location>
        <begin position="121"/>
        <end position="122"/>
    </location>
    <ligand>
        <name>ATP</name>
        <dbReference type="ChEBI" id="CHEBI:30616"/>
    </ligand>
</feature>
<keyword evidence="2" id="KW-0547">Nucleotide-binding</keyword>
<feature type="binding site" evidence="2">
    <location>
        <position position="45"/>
    </location>
    <ligand>
        <name>Mg(2+)</name>
        <dbReference type="ChEBI" id="CHEBI:18420"/>
        <label>4</label>
    </ligand>
</feature>
<dbReference type="GO" id="GO:0000287">
    <property type="term" value="F:magnesium ion binding"/>
    <property type="evidence" value="ECO:0007669"/>
    <property type="project" value="UniProtKB-UniRule"/>
</dbReference>
<keyword evidence="2 5" id="KW-0418">Kinase</keyword>
<keyword evidence="2" id="KW-0067">ATP-binding</keyword>
<keyword evidence="2" id="KW-0460">Magnesium</keyword>